<keyword evidence="2" id="KW-0597">Phosphoprotein</keyword>
<dbReference type="Gene3D" id="3.40.47.10">
    <property type="match status" value="1"/>
</dbReference>
<dbReference type="Gene3D" id="1.10.1240.100">
    <property type="match status" value="1"/>
</dbReference>
<dbReference type="Pfam" id="PF22621">
    <property type="entry name" value="CurL-like_PKS_C"/>
    <property type="match status" value="1"/>
</dbReference>
<evidence type="ECO:0000313" key="4">
    <source>
        <dbReference type="Proteomes" id="UP001183410"/>
    </source>
</evidence>
<dbReference type="InterPro" id="IPR050091">
    <property type="entry name" value="PKS_NRPS_Biosynth_Enz"/>
</dbReference>
<evidence type="ECO:0000256" key="1">
    <source>
        <dbReference type="ARBA" id="ARBA00022450"/>
    </source>
</evidence>
<reference evidence="4" key="1">
    <citation type="submission" date="2023-07" db="EMBL/GenBank/DDBJ databases">
        <title>30 novel species of actinomycetes from the DSMZ collection.</title>
        <authorList>
            <person name="Nouioui I."/>
        </authorList>
    </citation>
    <scope>NUCLEOTIDE SEQUENCE [LARGE SCALE GENOMIC DNA]</scope>
    <source>
        <strain evidence="4">DSM 44915</strain>
    </source>
</reference>
<dbReference type="InterPro" id="IPR016039">
    <property type="entry name" value="Thiolase-like"/>
</dbReference>
<gene>
    <name evidence="3" type="ORF">RM844_33175</name>
</gene>
<keyword evidence="4" id="KW-1185">Reference proteome</keyword>
<accession>A0ABU2K2B0</accession>
<feature type="non-terminal residue" evidence="3">
    <location>
        <position position="116"/>
    </location>
</feature>
<dbReference type="EMBL" id="JAVREO010000275">
    <property type="protein sequence ID" value="MDT0271134.1"/>
    <property type="molecule type" value="Genomic_DNA"/>
</dbReference>
<proteinExistence type="predicted"/>
<evidence type="ECO:0000256" key="2">
    <source>
        <dbReference type="ARBA" id="ARBA00022553"/>
    </source>
</evidence>
<dbReference type="PANTHER" id="PTHR43775">
    <property type="entry name" value="FATTY ACID SYNTHASE"/>
    <property type="match status" value="1"/>
</dbReference>
<comment type="caution">
    <text evidence="3">The sequence shown here is derived from an EMBL/GenBank/DDBJ whole genome shotgun (WGS) entry which is preliminary data.</text>
</comment>
<evidence type="ECO:0000313" key="3">
    <source>
        <dbReference type="EMBL" id="MDT0271134.1"/>
    </source>
</evidence>
<organism evidence="3 4">
    <name type="scientific">Streptomyces chisholmiae</name>
    <dbReference type="NCBI Taxonomy" id="3075540"/>
    <lineage>
        <taxon>Bacteria</taxon>
        <taxon>Bacillati</taxon>
        <taxon>Actinomycetota</taxon>
        <taxon>Actinomycetes</taxon>
        <taxon>Kitasatosporales</taxon>
        <taxon>Streptomycetaceae</taxon>
        <taxon>Streptomyces</taxon>
    </lineage>
</organism>
<dbReference type="Proteomes" id="UP001183410">
    <property type="component" value="Unassembled WGS sequence"/>
</dbReference>
<keyword evidence="1" id="KW-0596">Phosphopantetheine</keyword>
<sequence length="116" mass="11929">MSAFGFSGTNAHVVLESSGTERAEIEAVSGQSGAPSFVLPVSAKSAGALSRALVALADDLAGREEAGPGVLASVSHTLAVGRHHFAHRCAVVAHDRDDAVRLLRAAAEGEKPRKVY</sequence>
<dbReference type="RefSeq" id="WP_311671131.1">
    <property type="nucleotide sequence ID" value="NZ_JAVREO010000275.1"/>
</dbReference>
<name>A0ABU2K2B0_9ACTN</name>
<dbReference type="PANTHER" id="PTHR43775:SF37">
    <property type="entry name" value="SI:DKEY-61P9.11"/>
    <property type="match status" value="1"/>
</dbReference>
<protein>
    <submittedName>
        <fullName evidence="3">Ketoacyl-synthetase C-terminal extension domain-containing protein</fullName>
    </submittedName>
</protein>